<evidence type="ECO:0000256" key="3">
    <source>
        <dbReference type="ARBA" id="ARBA00022741"/>
    </source>
</evidence>
<evidence type="ECO:0000256" key="5">
    <source>
        <dbReference type="ARBA" id="ARBA00022967"/>
    </source>
</evidence>
<sequence length="366" mass="39655">MSVGTQAAGAPPQVHVRFEHVGKTFPGKGRRGAPLVALEDISLEISRGEVFGIIGYSGAGKSTLVRLINGLETPTSGRVHVGPHDLTALSERDRREVRRDIGMIFQQFNLFRSRTVAGNVAYPLKVAGVRRPERDRRVARLLDFVGLLDRAHDHPERLSGGQKQRVGIARALATEPSLLLADEATSALDPETTGEVLALLRRVNRDLGVTIVIITHELDVIRSTADRVAVLDAGRLVETGSVYDVFARPRTEAAGRFVGTALRDRPSPATLARLRRTHSGRLVTVRVRDQQGFQTRLARTFLDHQVAAEIVFGGISELQERPVGSLTFDLTGPGAAVDAVLAALRSDGVDVIEENPDPEPDPQEGA</sequence>
<evidence type="ECO:0000313" key="10">
    <source>
        <dbReference type="Proteomes" id="UP000749040"/>
    </source>
</evidence>
<dbReference type="Pfam" id="PF00005">
    <property type="entry name" value="ABC_tran"/>
    <property type="match status" value="1"/>
</dbReference>
<dbReference type="GO" id="GO:0005524">
    <property type="term" value="F:ATP binding"/>
    <property type="evidence" value="ECO:0007669"/>
    <property type="project" value="UniProtKB-KW"/>
</dbReference>
<dbReference type="SUPFAM" id="SSF55021">
    <property type="entry name" value="ACT-like"/>
    <property type="match status" value="1"/>
</dbReference>
<keyword evidence="2" id="KW-1003">Cell membrane</keyword>
<keyword evidence="10" id="KW-1185">Reference proteome</keyword>
<keyword evidence="7" id="KW-0472">Membrane</keyword>
<dbReference type="InterPro" id="IPR050086">
    <property type="entry name" value="MetN_ABC_transporter-like"/>
</dbReference>
<evidence type="ECO:0000256" key="7">
    <source>
        <dbReference type="ARBA" id="ARBA00023136"/>
    </source>
</evidence>
<dbReference type="SMART" id="SM00382">
    <property type="entry name" value="AAA"/>
    <property type="match status" value="1"/>
</dbReference>
<dbReference type="PANTHER" id="PTHR43166:SF30">
    <property type="entry name" value="METHIONINE IMPORT ATP-BINDING PROTEIN METN"/>
    <property type="match status" value="1"/>
</dbReference>
<dbReference type="PANTHER" id="PTHR43166">
    <property type="entry name" value="AMINO ACID IMPORT ATP-BINDING PROTEIN"/>
    <property type="match status" value="1"/>
</dbReference>
<dbReference type="Gene3D" id="3.30.70.260">
    <property type="match status" value="1"/>
</dbReference>
<name>A0ABS2TL89_9ACTN</name>
<gene>
    <name evidence="9" type="ORF">ITX44_06035</name>
</gene>
<keyword evidence="6" id="KW-0029">Amino-acid transport</keyword>
<evidence type="ECO:0000259" key="8">
    <source>
        <dbReference type="PROSITE" id="PS50893"/>
    </source>
</evidence>
<evidence type="ECO:0000313" key="9">
    <source>
        <dbReference type="EMBL" id="MBM9504100.1"/>
    </source>
</evidence>
<keyword evidence="4 9" id="KW-0067">ATP-binding</keyword>
<organism evidence="9 10">
    <name type="scientific">Actinacidiphila acididurans</name>
    <dbReference type="NCBI Taxonomy" id="2784346"/>
    <lineage>
        <taxon>Bacteria</taxon>
        <taxon>Bacillati</taxon>
        <taxon>Actinomycetota</taxon>
        <taxon>Actinomycetes</taxon>
        <taxon>Kitasatosporales</taxon>
        <taxon>Streptomycetaceae</taxon>
        <taxon>Actinacidiphila</taxon>
    </lineage>
</organism>
<comment type="caution">
    <text evidence="9">The sequence shown here is derived from an EMBL/GenBank/DDBJ whole genome shotgun (WGS) entry which is preliminary data.</text>
</comment>
<evidence type="ECO:0000256" key="1">
    <source>
        <dbReference type="ARBA" id="ARBA00022448"/>
    </source>
</evidence>
<dbReference type="InterPro" id="IPR003439">
    <property type="entry name" value="ABC_transporter-like_ATP-bd"/>
</dbReference>
<evidence type="ECO:0000256" key="4">
    <source>
        <dbReference type="ARBA" id="ARBA00022840"/>
    </source>
</evidence>
<keyword evidence="1" id="KW-0813">Transport</keyword>
<feature type="domain" description="ABC transporter" evidence="8">
    <location>
        <begin position="16"/>
        <end position="258"/>
    </location>
</feature>
<dbReference type="InterPro" id="IPR017871">
    <property type="entry name" value="ABC_transporter-like_CS"/>
</dbReference>
<protein>
    <submittedName>
        <fullName evidence="9">Methionine ABC transporter ATP-binding protein</fullName>
    </submittedName>
</protein>
<dbReference type="InterPro" id="IPR027417">
    <property type="entry name" value="P-loop_NTPase"/>
</dbReference>
<evidence type="ECO:0000256" key="6">
    <source>
        <dbReference type="ARBA" id="ARBA00022970"/>
    </source>
</evidence>
<dbReference type="SMART" id="SM00930">
    <property type="entry name" value="NIL"/>
    <property type="match status" value="1"/>
</dbReference>
<evidence type="ECO:0000256" key="2">
    <source>
        <dbReference type="ARBA" id="ARBA00022475"/>
    </source>
</evidence>
<dbReference type="RefSeq" id="WP_205355985.1">
    <property type="nucleotide sequence ID" value="NZ_JADKYB010000003.1"/>
</dbReference>
<dbReference type="PROSITE" id="PS00211">
    <property type="entry name" value="ABC_TRANSPORTER_1"/>
    <property type="match status" value="1"/>
</dbReference>
<keyword evidence="5" id="KW-1278">Translocase</keyword>
<dbReference type="InterPro" id="IPR045865">
    <property type="entry name" value="ACT-like_dom_sf"/>
</dbReference>
<dbReference type="PROSITE" id="PS50893">
    <property type="entry name" value="ABC_TRANSPORTER_2"/>
    <property type="match status" value="1"/>
</dbReference>
<reference evidence="9 10" key="1">
    <citation type="submission" date="2021-01" db="EMBL/GenBank/DDBJ databases">
        <title>Streptomyces acididurans sp. nov., isolated from a peat swamp forest soil.</title>
        <authorList>
            <person name="Chantavorakit T."/>
            <person name="Duangmal K."/>
        </authorList>
    </citation>
    <scope>NUCLEOTIDE SEQUENCE [LARGE SCALE GENOMIC DNA]</scope>
    <source>
        <strain evidence="9 10">KK5PA1</strain>
    </source>
</reference>
<keyword evidence="3" id="KW-0547">Nucleotide-binding</keyword>
<accession>A0ABS2TL89</accession>
<dbReference type="SUPFAM" id="SSF52540">
    <property type="entry name" value="P-loop containing nucleoside triphosphate hydrolases"/>
    <property type="match status" value="1"/>
</dbReference>
<dbReference type="CDD" id="cd03258">
    <property type="entry name" value="ABC_MetN_methionine_transporter"/>
    <property type="match status" value="1"/>
</dbReference>
<dbReference type="Gene3D" id="3.40.50.300">
    <property type="entry name" value="P-loop containing nucleotide triphosphate hydrolases"/>
    <property type="match status" value="1"/>
</dbReference>
<dbReference type="EMBL" id="JADKYB010000003">
    <property type="protein sequence ID" value="MBM9504100.1"/>
    <property type="molecule type" value="Genomic_DNA"/>
</dbReference>
<dbReference type="Proteomes" id="UP000749040">
    <property type="component" value="Unassembled WGS sequence"/>
</dbReference>
<proteinExistence type="predicted"/>
<dbReference type="InterPro" id="IPR018449">
    <property type="entry name" value="NIL_domain"/>
</dbReference>
<dbReference type="Pfam" id="PF09383">
    <property type="entry name" value="NIL"/>
    <property type="match status" value="1"/>
</dbReference>
<dbReference type="InterPro" id="IPR041701">
    <property type="entry name" value="MetN_ABC"/>
</dbReference>
<dbReference type="InterPro" id="IPR003593">
    <property type="entry name" value="AAA+_ATPase"/>
</dbReference>